<feature type="compositionally biased region" description="Low complexity" evidence="1">
    <location>
        <begin position="223"/>
        <end position="234"/>
    </location>
</feature>
<sequence length="247" mass="26288">MQSDPRHQGSAPGSEAAANRDDSHRHAKSFEVDNGTEQQHHRDGSILVHDESSAITMLGSFVAGASVGTMICVRLFMFAPIVFLLLCGACVAVMVVLLCGAGAAVVTKSDSKAGTISRRAGNFISDVLLALFRGVREFNRTYQLTDKVKATVQEAAGKVQVEMQKVGICDHVMTRACSLWDQVDKRTAPAAQPSKFVHGAQGQDTISLFREEPQPGFDNAGDAPKSAPCSPSSSENEKTAPVKLSDA</sequence>
<evidence type="ECO:0000313" key="4">
    <source>
        <dbReference type="Proteomes" id="UP000002630"/>
    </source>
</evidence>
<name>D8LTP9_ECTSI</name>
<keyword evidence="2" id="KW-0472">Membrane</keyword>
<gene>
    <name evidence="3" type="ORF">Esi_0009_0085</name>
</gene>
<dbReference type="InParanoid" id="D8LTP9"/>
<dbReference type="Proteomes" id="UP000002630">
    <property type="component" value="Linkage Group LG07"/>
</dbReference>
<reference evidence="3 4" key="1">
    <citation type="journal article" date="2010" name="Nature">
        <title>The Ectocarpus genome and the independent evolution of multicellularity in brown algae.</title>
        <authorList>
            <person name="Cock J.M."/>
            <person name="Sterck L."/>
            <person name="Rouze P."/>
            <person name="Scornet D."/>
            <person name="Allen A.E."/>
            <person name="Amoutzias G."/>
            <person name="Anthouard V."/>
            <person name="Artiguenave F."/>
            <person name="Aury J.M."/>
            <person name="Badger J.H."/>
            <person name="Beszteri B."/>
            <person name="Billiau K."/>
            <person name="Bonnet E."/>
            <person name="Bothwell J.H."/>
            <person name="Bowler C."/>
            <person name="Boyen C."/>
            <person name="Brownlee C."/>
            <person name="Carrano C.J."/>
            <person name="Charrier B."/>
            <person name="Cho G.Y."/>
            <person name="Coelho S.M."/>
            <person name="Collen J."/>
            <person name="Corre E."/>
            <person name="Da Silva C."/>
            <person name="Delage L."/>
            <person name="Delaroque N."/>
            <person name="Dittami S.M."/>
            <person name="Doulbeau S."/>
            <person name="Elias M."/>
            <person name="Farnham G."/>
            <person name="Gachon C.M."/>
            <person name="Gschloessl B."/>
            <person name="Heesch S."/>
            <person name="Jabbari K."/>
            <person name="Jubin C."/>
            <person name="Kawai H."/>
            <person name="Kimura K."/>
            <person name="Kloareg B."/>
            <person name="Kupper F.C."/>
            <person name="Lang D."/>
            <person name="Le Bail A."/>
            <person name="Leblanc C."/>
            <person name="Lerouge P."/>
            <person name="Lohr M."/>
            <person name="Lopez P.J."/>
            <person name="Martens C."/>
            <person name="Maumus F."/>
            <person name="Michel G."/>
            <person name="Miranda-Saavedra D."/>
            <person name="Morales J."/>
            <person name="Moreau H."/>
            <person name="Motomura T."/>
            <person name="Nagasato C."/>
            <person name="Napoli C.A."/>
            <person name="Nelson D.R."/>
            <person name="Nyvall-Collen P."/>
            <person name="Peters A.F."/>
            <person name="Pommier C."/>
            <person name="Potin P."/>
            <person name="Poulain J."/>
            <person name="Quesneville H."/>
            <person name="Read B."/>
            <person name="Rensing S.A."/>
            <person name="Ritter A."/>
            <person name="Rousvoal S."/>
            <person name="Samanta M."/>
            <person name="Samson G."/>
            <person name="Schroeder D.C."/>
            <person name="Segurens B."/>
            <person name="Strittmatter M."/>
            <person name="Tonon T."/>
            <person name="Tregear J.W."/>
            <person name="Valentin K."/>
            <person name="von Dassow P."/>
            <person name="Yamagishi T."/>
            <person name="Van de Peer Y."/>
            <person name="Wincker P."/>
        </authorList>
    </citation>
    <scope>NUCLEOTIDE SEQUENCE [LARGE SCALE GENOMIC DNA]</scope>
    <source>
        <strain evidence="4">Ec32 / CCAP1310/4</strain>
    </source>
</reference>
<dbReference type="EMBL" id="FN649732">
    <property type="protein sequence ID" value="CBN73946.1"/>
    <property type="molecule type" value="Genomic_DNA"/>
</dbReference>
<evidence type="ECO:0008006" key="5">
    <source>
        <dbReference type="Google" id="ProtNLM"/>
    </source>
</evidence>
<feature type="compositionally biased region" description="Basic and acidic residues" evidence="1">
    <location>
        <begin position="235"/>
        <end position="247"/>
    </location>
</feature>
<keyword evidence="2" id="KW-1133">Transmembrane helix</keyword>
<feature type="transmembrane region" description="Helical" evidence="2">
    <location>
        <begin position="55"/>
        <end position="77"/>
    </location>
</feature>
<dbReference type="EMBL" id="FN649137">
    <property type="protein sequence ID" value="CBN73946.1"/>
    <property type="molecule type" value="Genomic_DNA"/>
</dbReference>
<feature type="transmembrane region" description="Helical" evidence="2">
    <location>
        <begin position="83"/>
        <end position="106"/>
    </location>
</feature>
<evidence type="ECO:0000256" key="2">
    <source>
        <dbReference type="SAM" id="Phobius"/>
    </source>
</evidence>
<evidence type="ECO:0000313" key="3">
    <source>
        <dbReference type="EMBL" id="CBN73946.1"/>
    </source>
</evidence>
<proteinExistence type="predicted"/>
<organism evidence="3 4">
    <name type="scientific">Ectocarpus siliculosus</name>
    <name type="common">Brown alga</name>
    <name type="synonym">Conferva siliculosa</name>
    <dbReference type="NCBI Taxonomy" id="2880"/>
    <lineage>
        <taxon>Eukaryota</taxon>
        <taxon>Sar</taxon>
        <taxon>Stramenopiles</taxon>
        <taxon>Ochrophyta</taxon>
        <taxon>PX clade</taxon>
        <taxon>Phaeophyceae</taxon>
        <taxon>Ectocarpales</taxon>
        <taxon>Ectocarpaceae</taxon>
        <taxon>Ectocarpus</taxon>
    </lineage>
</organism>
<accession>D8LTP9</accession>
<evidence type="ECO:0000256" key="1">
    <source>
        <dbReference type="SAM" id="MobiDB-lite"/>
    </source>
</evidence>
<protein>
    <recommendedName>
        <fullName evidence="5">Transmembrane protein</fullName>
    </recommendedName>
</protein>
<feature type="region of interest" description="Disordered" evidence="1">
    <location>
        <begin position="190"/>
        <end position="247"/>
    </location>
</feature>
<feature type="region of interest" description="Disordered" evidence="1">
    <location>
        <begin position="1"/>
        <end position="26"/>
    </location>
</feature>
<keyword evidence="2" id="KW-0812">Transmembrane</keyword>
<dbReference type="AlphaFoldDB" id="D8LTP9"/>
<dbReference type="OrthoDB" id="10468910at2759"/>
<keyword evidence="4" id="KW-1185">Reference proteome</keyword>